<feature type="domain" description="Cadherin" evidence="9">
    <location>
        <begin position="690"/>
        <end position="790"/>
    </location>
</feature>
<evidence type="ECO:0000313" key="10">
    <source>
        <dbReference type="EMBL" id="GAP45051.1"/>
    </source>
</evidence>
<evidence type="ECO:0000259" key="9">
    <source>
        <dbReference type="PROSITE" id="PS50268"/>
    </source>
</evidence>
<dbReference type="CDD" id="cd11304">
    <property type="entry name" value="Cadherin_repeat"/>
    <property type="match status" value="5"/>
</dbReference>
<dbReference type="InterPro" id="IPR050174">
    <property type="entry name" value="Protocadherin/Cadherin-CA"/>
</dbReference>
<dbReference type="InterPro" id="IPR026444">
    <property type="entry name" value="Secre_tail"/>
</dbReference>
<dbReference type="Gene3D" id="2.60.40.60">
    <property type="entry name" value="Cadherins"/>
    <property type="match status" value="5"/>
</dbReference>
<evidence type="ECO:0000256" key="2">
    <source>
        <dbReference type="ARBA" id="ARBA00022692"/>
    </source>
</evidence>
<dbReference type="PRINTS" id="PR00205">
    <property type="entry name" value="CADHERIN"/>
</dbReference>
<evidence type="ECO:0000313" key="11">
    <source>
        <dbReference type="Proteomes" id="UP000053091"/>
    </source>
</evidence>
<dbReference type="NCBIfam" id="TIGR04183">
    <property type="entry name" value="Por_Secre_tail"/>
    <property type="match status" value="1"/>
</dbReference>
<dbReference type="InterPro" id="IPR011050">
    <property type="entry name" value="Pectin_lyase_fold/virulence"/>
</dbReference>
<sequence length="1181" mass="125196">MENKRSITGGGISNKKPRFLFLALTFLLLVFYSSILFGATIYIDPTNTSSGQNGSITSPYSSWTRFSLVSGNTYLQKRGTTYTSSTQIFISAKNNITIGAYGTGSKPVFSYTGSGYAYRIEGSSNCTVQDFEVNGNGNAHSLIGVSGSSSNYTSEITINNCVLHNAHNTNNAGFGIYGVYNNNLSILNTTIHNVAIDGIYLANIPGIEIGYSHIYNINRRFFVNPNQTYSSGDGIQLDGNYNGFHIHHTIIDRTNGAGNKFNLILNSAPGTSDNATGIIEYCTFINGSNVAAAVHIERGNGIITRYNTFQGNTLGLRIAGAYTSNNLIHNNIFYNCSSGIGIGYTYPSVGPATNTKVYNNVFYRVSNYHIWVDKTNVDSRNNIHLRGTDNGVAIYNYGGGSWTIRNNCYGTSATAGTPGTGSNPVTGNPLFVNPAGYDFHLQSSSPCINKGVNVGISHDIEGTSIFQGSAPDIGAYEYISSSGSNLPPVINNQSFSINENSPNGTGVGTVVATDPNAGQTLTYTIVSGNTNNAFTLNSSTGQIIVANSAAINYESASSFALIVRVTDNGTGNLWSQATITINILNINEPPVISNQAFSIAQNLPNGTLVGTVQASDPDQGQVLTFSITGGNTNSCFAINASTGTITVANAVALTPQTFNLTVRATDNGNPSLYTQATVSVTVTSVNQAPVINNQSFNTAQGSPNGTVIGTVIASDPNQGQTLSYSITGGNTSSCFAINPSSGALSVNNSAALAVQTYNLSVRVTDNGIPSMNSQAIVTVNVTPGNQAPVIENQTFNVQQYAPAGTLVGTLIATDPDPGQVLTYSITTGNSNGIFAINPGTGAITVVHSFALYPRTFYMMARATDNGTPALFAEAMIQIIVPETNYPPVIDNQTFITKKHPPAGSVLGTVVASDPNPNQLLTYTITAGNSNGIFDLNPNTGVLTVANPAAFYPRTLYLRVRATDNGTPNMYAEAIISIVVSNASATTAVPVSKQYFNTSILLPEGSPVGQILSRHSSDEMNLTYIPMQDHPLPGISINSSTGEIIISDKDRLLSGELDCKIGVLDSEELELMEVVDITISISEKMTTTETKEENNMQNISIDSEVVVYPNPSVDGIFNIGFSGQQISATEIAVFDLSGRLIFNTIFKQSDKITIDLSGRPKGTYLLKVFNGLQQKTIKAVIG</sequence>
<dbReference type="SUPFAM" id="SSF49313">
    <property type="entry name" value="Cadherin-like"/>
    <property type="match status" value="5"/>
</dbReference>
<dbReference type="FunFam" id="2.60.40.60:FF:000116">
    <property type="entry name" value="Dachsous cadherin-related 2"/>
    <property type="match status" value="1"/>
</dbReference>
<keyword evidence="5" id="KW-0130">Cell adhesion</keyword>
<evidence type="ECO:0000256" key="6">
    <source>
        <dbReference type="ARBA" id="ARBA00022989"/>
    </source>
</evidence>
<dbReference type="InterPro" id="IPR015919">
    <property type="entry name" value="Cadherin-like_sf"/>
</dbReference>
<dbReference type="Pfam" id="PF18962">
    <property type="entry name" value="Por_Secre_tail"/>
    <property type="match status" value="1"/>
</dbReference>
<dbReference type="SUPFAM" id="SSF51126">
    <property type="entry name" value="Pectin lyase-like"/>
    <property type="match status" value="2"/>
</dbReference>
<accession>A0A0S7C224</accession>
<dbReference type="SMART" id="SM00710">
    <property type="entry name" value="PbH1"/>
    <property type="match status" value="7"/>
</dbReference>
<keyword evidence="7" id="KW-0472">Membrane</keyword>
<dbReference type="InterPro" id="IPR059226">
    <property type="entry name" value="Choice_anch_Q_dom"/>
</dbReference>
<keyword evidence="8" id="KW-0325">Glycoprotein</keyword>
<dbReference type="InterPro" id="IPR002126">
    <property type="entry name" value="Cadherin-like_dom"/>
</dbReference>
<dbReference type="GO" id="GO:0007156">
    <property type="term" value="P:homophilic cell adhesion via plasma membrane adhesion molecules"/>
    <property type="evidence" value="ECO:0007669"/>
    <property type="project" value="InterPro"/>
</dbReference>
<comment type="subcellular location">
    <subcellularLocation>
        <location evidence="1">Membrane</location>
        <topology evidence="1">Single-pass membrane protein</topology>
    </subcellularLocation>
</comment>
<evidence type="ECO:0000256" key="4">
    <source>
        <dbReference type="ARBA" id="ARBA00022837"/>
    </source>
</evidence>
<dbReference type="Pfam" id="PF00028">
    <property type="entry name" value="Cadherin"/>
    <property type="match status" value="5"/>
</dbReference>
<organism evidence="10">
    <name type="scientific">Lentimicrobium saccharophilum</name>
    <dbReference type="NCBI Taxonomy" id="1678841"/>
    <lineage>
        <taxon>Bacteria</taxon>
        <taxon>Pseudomonadati</taxon>
        <taxon>Bacteroidota</taxon>
        <taxon>Bacteroidia</taxon>
        <taxon>Bacteroidales</taxon>
        <taxon>Lentimicrobiaceae</taxon>
        <taxon>Lentimicrobium</taxon>
    </lineage>
</organism>
<reference evidence="10" key="1">
    <citation type="journal article" date="2015" name="Genome Announc.">
        <title>Draft Genome Sequence of Bacteroidales Strain TBC1, a Novel Isolate from a Methanogenic Wastewater Treatment System.</title>
        <authorList>
            <person name="Tourlousse D.M."/>
            <person name="Matsuura N."/>
            <person name="Sun L."/>
            <person name="Toyonaga M."/>
            <person name="Kuroda K."/>
            <person name="Ohashi A."/>
            <person name="Cruz R."/>
            <person name="Yamaguchi T."/>
            <person name="Sekiguchi Y."/>
        </authorList>
    </citation>
    <scope>NUCLEOTIDE SEQUENCE [LARGE SCALE GENOMIC DNA]</scope>
    <source>
        <strain evidence="10">TBC1</strain>
    </source>
</reference>
<dbReference type="NCBIfam" id="NF041518">
    <property type="entry name" value="choice_anch_Q"/>
    <property type="match status" value="1"/>
</dbReference>
<dbReference type="GO" id="GO:0005886">
    <property type="term" value="C:plasma membrane"/>
    <property type="evidence" value="ECO:0007669"/>
    <property type="project" value="TreeGrafter"/>
</dbReference>
<dbReference type="Gene3D" id="2.160.20.10">
    <property type="entry name" value="Single-stranded right-handed beta-helix, Pectin lyase-like"/>
    <property type="match status" value="1"/>
</dbReference>
<gene>
    <name evidence="10" type="ORF">TBC1_12867</name>
</gene>
<feature type="domain" description="Cadherin" evidence="9">
    <location>
        <begin position="789"/>
        <end position="889"/>
    </location>
</feature>
<proteinExistence type="predicted"/>
<dbReference type="AlphaFoldDB" id="A0A0S7C224"/>
<name>A0A0S7C224_9BACT</name>
<keyword evidence="3" id="KW-0677">Repeat</keyword>
<dbReference type="InterPro" id="IPR012334">
    <property type="entry name" value="Pectin_lyas_fold"/>
</dbReference>
<feature type="domain" description="Cadherin" evidence="9">
    <location>
        <begin position="489"/>
        <end position="592"/>
    </location>
</feature>
<dbReference type="Pfam" id="PF13229">
    <property type="entry name" value="Beta_helix"/>
    <property type="match status" value="1"/>
</dbReference>
<dbReference type="PANTHER" id="PTHR24028">
    <property type="entry name" value="CADHERIN-87A"/>
    <property type="match status" value="1"/>
</dbReference>
<evidence type="ECO:0000256" key="3">
    <source>
        <dbReference type="ARBA" id="ARBA00022737"/>
    </source>
</evidence>
<dbReference type="InterPro" id="IPR039448">
    <property type="entry name" value="Beta_helix"/>
</dbReference>
<dbReference type="EMBL" id="DF968183">
    <property type="protein sequence ID" value="GAP45051.1"/>
    <property type="molecule type" value="Genomic_DNA"/>
</dbReference>
<dbReference type="PROSITE" id="PS50268">
    <property type="entry name" value="CADHERIN_2"/>
    <property type="match status" value="5"/>
</dbReference>
<dbReference type="STRING" id="1678841.TBC1_12867"/>
<keyword evidence="2" id="KW-0812">Transmembrane</keyword>
<keyword evidence="6" id="KW-1133">Transmembrane helix</keyword>
<evidence type="ECO:0000256" key="7">
    <source>
        <dbReference type="ARBA" id="ARBA00023136"/>
    </source>
</evidence>
<dbReference type="InterPro" id="IPR006626">
    <property type="entry name" value="PbH1"/>
</dbReference>
<evidence type="ECO:0000256" key="1">
    <source>
        <dbReference type="ARBA" id="ARBA00004167"/>
    </source>
</evidence>
<dbReference type="Proteomes" id="UP000053091">
    <property type="component" value="Unassembled WGS sequence"/>
</dbReference>
<keyword evidence="11" id="KW-1185">Reference proteome</keyword>
<evidence type="ECO:0000256" key="5">
    <source>
        <dbReference type="ARBA" id="ARBA00022889"/>
    </source>
</evidence>
<dbReference type="PATRIC" id="fig|1678841.3.peg.3627"/>
<dbReference type="PANTHER" id="PTHR24028:SF328">
    <property type="entry name" value="CADHERIN-3"/>
    <property type="match status" value="1"/>
</dbReference>
<feature type="domain" description="Cadherin" evidence="9">
    <location>
        <begin position="901"/>
        <end position="991"/>
    </location>
</feature>
<dbReference type="SMART" id="SM00112">
    <property type="entry name" value="CA"/>
    <property type="match status" value="5"/>
</dbReference>
<evidence type="ECO:0000256" key="8">
    <source>
        <dbReference type="ARBA" id="ARBA00023180"/>
    </source>
</evidence>
<dbReference type="RefSeq" id="WP_062045114.1">
    <property type="nucleotide sequence ID" value="NZ_DF968183.1"/>
</dbReference>
<protein>
    <submittedName>
        <fullName evidence="10">Protein containing Por secretion system C-terminal sorting domain</fullName>
    </submittedName>
</protein>
<feature type="domain" description="Cadherin" evidence="9">
    <location>
        <begin position="591"/>
        <end position="691"/>
    </location>
</feature>
<dbReference type="GO" id="GO:0005509">
    <property type="term" value="F:calcium ion binding"/>
    <property type="evidence" value="ECO:0007669"/>
    <property type="project" value="InterPro"/>
</dbReference>
<keyword evidence="4" id="KW-0106">Calcium</keyword>